<evidence type="ECO:0000256" key="2">
    <source>
        <dbReference type="SAM" id="MobiDB-lite"/>
    </source>
</evidence>
<accession>A0A183C509</accession>
<dbReference type="AlphaFoldDB" id="A0A183C509"/>
<feature type="domain" description="ShKT" evidence="4">
    <location>
        <begin position="152"/>
        <end position="186"/>
    </location>
</feature>
<evidence type="ECO:0000313" key="5">
    <source>
        <dbReference type="Proteomes" id="UP000050741"/>
    </source>
</evidence>
<proteinExistence type="predicted"/>
<comment type="caution">
    <text evidence="1">Lacks conserved residue(s) required for the propagation of feature annotation.</text>
</comment>
<feature type="signal peptide" evidence="3">
    <location>
        <begin position="1"/>
        <end position="25"/>
    </location>
</feature>
<name>A0A183C509_GLOPA</name>
<protein>
    <submittedName>
        <fullName evidence="6">ShKT domain-containing protein</fullName>
    </submittedName>
</protein>
<reference evidence="5" key="1">
    <citation type="submission" date="2013-12" db="EMBL/GenBank/DDBJ databases">
        <authorList>
            <person name="Aslett M."/>
        </authorList>
    </citation>
    <scope>NUCLEOTIDE SEQUENCE [LARGE SCALE GENOMIC DNA]</scope>
    <source>
        <strain evidence="5">Lindley</strain>
    </source>
</reference>
<dbReference type="PROSITE" id="PS51670">
    <property type="entry name" value="SHKT"/>
    <property type="match status" value="1"/>
</dbReference>
<keyword evidence="1" id="KW-1015">Disulfide bond</keyword>
<dbReference type="InterPro" id="IPR003582">
    <property type="entry name" value="ShKT_dom"/>
</dbReference>
<reference evidence="6" key="3">
    <citation type="submission" date="2016-06" db="UniProtKB">
        <authorList>
            <consortium name="WormBaseParasite"/>
        </authorList>
    </citation>
    <scope>IDENTIFICATION</scope>
</reference>
<feature type="disulfide bond" evidence="1">
    <location>
        <begin position="152"/>
        <end position="186"/>
    </location>
</feature>
<reference evidence="5" key="2">
    <citation type="submission" date="2014-05" db="EMBL/GenBank/DDBJ databases">
        <title>The genome and life-stage specific transcriptomes of Globodera pallida elucidate key aspects of plant parasitism by a cyst nematode.</title>
        <authorList>
            <person name="Cotton J.A."/>
            <person name="Lilley C.J."/>
            <person name="Jones L.M."/>
            <person name="Kikuchi T."/>
            <person name="Reid A.J."/>
            <person name="Thorpe P."/>
            <person name="Tsai I.J."/>
            <person name="Beasley H."/>
            <person name="Blok V."/>
            <person name="Cock P.J.A."/>
            <person name="Van den Akker S.E."/>
            <person name="Holroyd N."/>
            <person name="Hunt M."/>
            <person name="Mantelin S."/>
            <person name="Naghra H."/>
            <person name="Pain A."/>
            <person name="Palomares-Rius J.E."/>
            <person name="Zarowiecki M."/>
            <person name="Berriman M."/>
            <person name="Jones J.T."/>
            <person name="Urwin P.E."/>
        </authorList>
    </citation>
    <scope>NUCLEOTIDE SEQUENCE [LARGE SCALE GENOMIC DNA]</scope>
    <source>
        <strain evidence="5">Lindley</strain>
    </source>
</reference>
<evidence type="ECO:0000313" key="6">
    <source>
        <dbReference type="WBParaSite" id="GPLIN_000795400"/>
    </source>
</evidence>
<evidence type="ECO:0000256" key="1">
    <source>
        <dbReference type="PROSITE-ProRule" id="PRU01005"/>
    </source>
</evidence>
<evidence type="ECO:0000259" key="4">
    <source>
        <dbReference type="PROSITE" id="PS51670"/>
    </source>
</evidence>
<dbReference type="WBParaSite" id="GPLIN_000795400">
    <property type="protein sequence ID" value="GPLIN_000795400"/>
    <property type="gene ID" value="GPLIN_000795400"/>
</dbReference>
<dbReference type="Pfam" id="PF01549">
    <property type="entry name" value="ShK"/>
    <property type="match status" value="1"/>
</dbReference>
<dbReference type="Gene3D" id="1.10.10.1940">
    <property type="match status" value="1"/>
</dbReference>
<dbReference type="Proteomes" id="UP000050741">
    <property type="component" value="Unassembled WGS sequence"/>
</dbReference>
<sequence>MMMSSAFSIFPPIFYLFIFLSSASHHPPSFSSLLQPPLTKPIKQPACCGVSPLNRLVLCASSPSSCAPPTTNYPYAGWNIITPSPAFTVVKALKESQEKCSDRRKPTTMAIKTAETVRTATETLSDRSGMGQIGEKAGTTPSGRATESEDECEDVGRNCAAMERMCGNIARRDIMTTFCRKTCNLC</sequence>
<organism evidence="5 6">
    <name type="scientific">Globodera pallida</name>
    <name type="common">Potato cyst nematode worm</name>
    <name type="synonym">Heterodera pallida</name>
    <dbReference type="NCBI Taxonomy" id="36090"/>
    <lineage>
        <taxon>Eukaryota</taxon>
        <taxon>Metazoa</taxon>
        <taxon>Ecdysozoa</taxon>
        <taxon>Nematoda</taxon>
        <taxon>Chromadorea</taxon>
        <taxon>Rhabditida</taxon>
        <taxon>Tylenchina</taxon>
        <taxon>Tylenchomorpha</taxon>
        <taxon>Tylenchoidea</taxon>
        <taxon>Heteroderidae</taxon>
        <taxon>Heteroderinae</taxon>
        <taxon>Globodera</taxon>
    </lineage>
</organism>
<evidence type="ECO:0000256" key="3">
    <source>
        <dbReference type="SAM" id="SignalP"/>
    </source>
</evidence>
<keyword evidence="5" id="KW-1185">Reference proteome</keyword>
<feature type="region of interest" description="Disordered" evidence="2">
    <location>
        <begin position="116"/>
        <end position="150"/>
    </location>
</feature>
<keyword evidence="3" id="KW-0732">Signal</keyword>
<feature type="chain" id="PRO_5008147085" evidence="3">
    <location>
        <begin position="26"/>
        <end position="186"/>
    </location>
</feature>